<reference evidence="1" key="1">
    <citation type="submission" date="2016-10" db="EMBL/GenBank/DDBJ databases">
        <authorList>
            <person name="de Groot N.N."/>
        </authorList>
    </citation>
    <scope>NUCLEOTIDE SEQUENCE</scope>
</reference>
<dbReference type="PROSITE" id="PS51257">
    <property type="entry name" value="PROKAR_LIPOPROTEIN"/>
    <property type="match status" value="1"/>
</dbReference>
<accession>A0A1W1BC96</accession>
<evidence type="ECO:0008006" key="2">
    <source>
        <dbReference type="Google" id="ProtNLM"/>
    </source>
</evidence>
<proteinExistence type="predicted"/>
<name>A0A1W1BC96_9ZZZZ</name>
<evidence type="ECO:0000313" key="1">
    <source>
        <dbReference type="EMBL" id="SFV51085.1"/>
    </source>
</evidence>
<sequence>MKYLTLSDSSFFIKGVIFLFAIFLSGCGNDAVVIASKKDLQNVQCMSLVVFPPDELLIKTAKSLYRFDDNCSYKLSLSKKSGITCNSSYNADRKNLSSFPSAYIRMELSKGDRVIFSYYKDLTGDVDEDDVEDAFEALKEKLKD</sequence>
<gene>
    <name evidence="1" type="ORF">MNB_SM-7-123</name>
</gene>
<organism evidence="1">
    <name type="scientific">hydrothermal vent metagenome</name>
    <dbReference type="NCBI Taxonomy" id="652676"/>
    <lineage>
        <taxon>unclassified sequences</taxon>
        <taxon>metagenomes</taxon>
        <taxon>ecological metagenomes</taxon>
    </lineage>
</organism>
<protein>
    <recommendedName>
        <fullName evidence="2">Lipoprotein</fullName>
    </recommendedName>
</protein>
<dbReference type="AlphaFoldDB" id="A0A1W1BC96"/>
<dbReference type="EMBL" id="FPHB01000013">
    <property type="protein sequence ID" value="SFV51085.1"/>
    <property type="molecule type" value="Genomic_DNA"/>
</dbReference>